<evidence type="ECO:0000313" key="13">
    <source>
        <dbReference type="Proteomes" id="UP001204320"/>
    </source>
</evidence>
<feature type="compositionally biased region" description="Polar residues" evidence="8">
    <location>
        <begin position="531"/>
        <end position="556"/>
    </location>
</feature>
<evidence type="ECO:0000256" key="4">
    <source>
        <dbReference type="ARBA" id="ARBA00022741"/>
    </source>
</evidence>
<dbReference type="SMART" id="SM00220">
    <property type="entry name" value="S_TKc"/>
    <property type="match status" value="1"/>
</dbReference>
<keyword evidence="5 12" id="KW-0418">Kinase</keyword>
<dbReference type="Pfam" id="PF00069">
    <property type="entry name" value="Pkinase"/>
    <property type="match status" value="1"/>
</dbReference>
<feature type="domain" description="PASTA" evidence="11">
    <location>
        <begin position="567"/>
        <end position="630"/>
    </location>
</feature>
<protein>
    <recommendedName>
        <fullName evidence="2">non-specific serine/threonine protein kinase</fullName>
        <ecNumber evidence="2">2.7.11.1</ecNumber>
    </recommendedName>
</protein>
<feature type="domain" description="PASTA" evidence="11">
    <location>
        <begin position="359"/>
        <end position="428"/>
    </location>
</feature>
<feature type="region of interest" description="Disordered" evidence="8">
    <location>
        <begin position="284"/>
        <end position="332"/>
    </location>
</feature>
<dbReference type="RefSeq" id="WP_258498557.1">
    <property type="nucleotide sequence ID" value="NZ_JANSKA010000001.1"/>
</dbReference>
<dbReference type="SUPFAM" id="SSF56112">
    <property type="entry name" value="Protein kinase-like (PK-like)"/>
    <property type="match status" value="1"/>
</dbReference>
<proteinExistence type="inferred from homology"/>
<keyword evidence="6 7" id="KW-0067">ATP-binding</keyword>
<feature type="transmembrane region" description="Helical" evidence="9">
    <location>
        <begin position="335"/>
        <end position="356"/>
    </location>
</feature>
<dbReference type="InterPro" id="IPR005543">
    <property type="entry name" value="PASTA_dom"/>
</dbReference>
<feature type="compositionally biased region" description="Low complexity" evidence="8">
    <location>
        <begin position="626"/>
        <end position="655"/>
    </location>
</feature>
<evidence type="ECO:0000313" key="12">
    <source>
        <dbReference type="EMBL" id="MCR9035882.1"/>
    </source>
</evidence>
<evidence type="ECO:0000256" key="5">
    <source>
        <dbReference type="ARBA" id="ARBA00022777"/>
    </source>
</evidence>
<feature type="compositionally biased region" description="Polar residues" evidence="8">
    <location>
        <begin position="292"/>
        <end position="316"/>
    </location>
</feature>
<dbReference type="PROSITE" id="PS00107">
    <property type="entry name" value="PROTEIN_KINASE_ATP"/>
    <property type="match status" value="1"/>
</dbReference>
<dbReference type="EC" id="2.7.11.1" evidence="2"/>
<keyword evidence="9" id="KW-0812">Transmembrane</keyword>
<dbReference type="EMBL" id="JANSKA010000001">
    <property type="protein sequence ID" value="MCR9035882.1"/>
    <property type="molecule type" value="Genomic_DNA"/>
</dbReference>
<dbReference type="InterPro" id="IPR008271">
    <property type="entry name" value="Ser/Thr_kinase_AS"/>
</dbReference>
<keyword evidence="9" id="KW-1133">Transmembrane helix</keyword>
<evidence type="ECO:0000259" key="10">
    <source>
        <dbReference type="PROSITE" id="PS50011"/>
    </source>
</evidence>
<name>A0ABT1Z6R8_9ACTN</name>
<keyword evidence="13" id="KW-1185">Reference proteome</keyword>
<feature type="domain" description="Protein kinase" evidence="10">
    <location>
        <begin position="10"/>
        <end position="269"/>
    </location>
</feature>
<dbReference type="Pfam" id="PF03793">
    <property type="entry name" value="PASTA"/>
    <property type="match status" value="4"/>
</dbReference>
<dbReference type="PROSITE" id="PS00108">
    <property type="entry name" value="PROTEIN_KINASE_ST"/>
    <property type="match status" value="1"/>
</dbReference>
<evidence type="ECO:0000256" key="8">
    <source>
        <dbReference type="SAM" id="MobiDB-lite"/>
    </source>
</evidence>
<dbReference type="GO" id="GO:0016301">
    <property type="term" value="F:kinase activity"/>
    <property type="evidence" value="ECO:0007669"/>
    <property type="project" value="UniProtKB-KW"/>
</dbReference>
<comment type="similarity">
    <text evidence="1">Belongs to the protein kinase superfamily. NEK Ser/Thr protein kinase family. NIMA subfamily.</text>
</comment>
<feature type="binding site" evidence="7">
    <location>
        <position position="39"/>
    </location>
    <ligand>
        <name>ATP</name>
        <dbReference type="ChEBI" id="CHEBI:30616"/>
    </ligand>
</feature>
<dbReference type="Proteomes" id="UP001204320">
    <property type="component" value="Unassembled WGS sequence"/>
</dbReference>
<evidence type="ECO:0000256" key="7">
    <source>
        <dbReference type="PROSITE-ProRule" id="PRU10141"/>
    </source>
</evidence>
<evidence type="ECO:0000256" key="9">
    <source>
        <dbReference type="SAM" id="Phobius"/>
    </source>
</evidence>
<dbReference type="Gene3D" id="3.30.10.20">
    <property type="match status" value="4"/>
</dbReference>
<evidence type="ECO:0000256" key="2">
    <source>
        <dbReference type="ARBA" id="ARBA00012513"/>
    </source>
</evidence>
<dbReference type="PANTHER" id="PTHR43671:SF13">
    <property type="entry name" value="SERINE_THREONINE-PROTEIN KINASE NEK2"/>
    <property type="match status" value="1"/>
</dbReference>
<feature type="region of interest" description="Disordered" evidence="8">
    <location>
        <begin position="531"/>
        <end position="558"/>
    </location>
</feature>
<dbReference type="InterPro" id="IPR017441">
    <property type="entry name" value="Protein_kinase_ATP_BS"/>
</dbReference>
<feature type="region of interest" description="Disordered" evidence="8">
    <location>
        <begin position="626"/>
        <end position="673"/>
    </location>
</feature>
<evidence type="ECO:0000259" key="11">
    <source>
        <dbReference type="PROSITE" id="PS51178"/>
    </source>
</evidence>
<evidence type="ECO:0000256" key="1">
    <source>
        <dbReference type="ARBA" id="ARBA00010886"/>
    </source>
</evidence>
<dbReference type="PANTHER" id="PTHR43671">
    <property type="entry name" value="SERINE/THREONINE-PROTEIN KINASE NEK"/>
    <property type="match status" value="1"/>
</dbReference>
<dbReference type="Gene3D" id="1.10.510.10">
    <property type="entry name" value="Transferase(Phosphotransferase) domain 1"/>
    <property type="match status" value="1"/>
</dbReference>
<comment type="caution">
    <text evidence="12">The sequence shown here is derived from an EMBL/GenBank/DDBJ whole genome shotgun (WGS) entry which is preliminary data.</text>
</comment>
<dbReference type="InterPro" id="IPR011009">
    <property type="entry name" value="Kinase-like_dom_sf"/>
</dbReference>
<dbReference type="NCBIfam" id="NF033483">
    <property type="entry name" value="PknB_PASTA_kin"/>
    <property type="match status" value="1"/>
</dbReference>
<sequence length="673" mass="70000">MADRVLGGRYQVLDKVGTGGMATVYRGMDQVLGRTVAIKTMLPQYATDPSFAARFKQEAQAAAALNSPYIVSVYDWGKDGDTYYIIMEYLRGTDLKSGIRKHGALDCKKVAQIGSQIAQALSVAHNHDIIHRDIKPQNIMVQPDGNIKVMDFGIARAKNSHLTTDNSVLGTAHYVSPEQTQGKPLGPTTDLYSLGIVMYEAATGRVPFDGDNAVTVAMKQVTEQPVPPSQINPNVDPQLEAIILKCMQKDPKDRFQTADELYHTLHDYLSGRMQAVNNATAMLPATPTTPLSRGNGSTQSLPRTQSTGRMRPQSATEQAAQEEEERQKKQKRNRVLAIVGAIAGIVVVALIIASVLGSGSKAYSVPNLLGLTQDDAQAQLDSDGHGFQIGNVSEQYSPSVEEGKIIEQTPGAGRTATEGSSIDIVVSKGEEPAASVTVPDLTNCTPSEAQDLLNKYGLKGQAGDSVYNADVEVGHVAEQEPAAETSAKAGDTITYHLSQGAEQVSVPNVVGESQSSATSTLQSAGFEVSVTQSSSPSVEKGNVISTNPSAGTSADKGSTVTITVSTGPSSVSVPNVLGYDESSAESALKNAGFGVTVTTEASSTVAKGKVISQSATSATSGSTITIVVSSGSGSSNSGTNNGSNSNGNSSTNNGGTNSGNGEGTNTGSTTSGT</sequence>
<organism evidence="12 13">
    <name type="scientific">Tractidigestivibacter montrealensis</name>
    <dbReference type="NCBI Taxonomy" id="2972466"/>
    <lineage>
        <taxon>Bacteria</taxon>
        <taxon>Bacillati</taxon>
        <taxon>Actinomycetota</taxon>
        <taxon>Coriobacteriia</taxon>
        <taxon>Coriobacteriales</taxon>
        <taxon>Atopobiaceae</taxon>
        <taxon>Tractidigestivibacter</taxon>
    </lineage>
</organism>
<dbReference type="Gene3D" id="3.30.200.20">
    <property type="entry name" value="Phosphorylase Kinase, domain 1"/>
    <property type="match status" value="1"/>
</dbReference>
<evidence type="ECO:0000256" key="6">
    <source>
        <dbReference type="ARBA" id="ARBA00022840"/>
    </source>
</evidence>
<dbReference type="PROSITE" id="PS50011">
    <property type="entry name" value="PROTEIN_KINASE_DOM"/>
    <property type="match status" value="1"/>
</dbReference>
<dbReference type="InterPro" id="IPR000719">
    <property type="entry name" value="Prot_kinase_dom"/>
</dbReference>
<dbReference type="PROSITE" id="PS51178">
    <property type="entry name" value="PASTA"/>
    <property type="match status" value="4"/>
</dbReference>
<dbReference type="CDD" id="cd14014">
    <property type="entry name" value="STKc_PknB_like"/>
    <property type="match status" value="1"/>
</dbReference>
<feature type="domain" description="PASTA" evidence="11">
    <location>
        <begin position="429"/>
        <end position="499"/>
    </location>
</feature>
<dbReference type="InterPro" id="IPR050660">
    <property type="entry name" value="NEK_Ser/Thr_kinase"/>
</dbReference>
<keyword evidence="3" id="KW-0808">Transferase</keyword>
<keyword evidence="4 7" id="KW-0547">Nucleotide-binding</keyword>
<reference evidence="12 13" key="1">
    <citation type="submission" date="2022-08" db="EMBL/GenBank/DDBJ databases">
        <title>Tractidigestivibacter montrealensis type strain KD21.</title>
        <authorList>
            <person name="Diop K."/>
            <person name="Richard C."/>
            <person name="Routy B."/>
        </authorList>
    </citation>
    <scope>NUCLEOTIDE SEQUENCE [LARGE SCALE GENOMIC DNA]</scope>
    <source>
        <strain evidence="12 13">KD21</strain>
    </source>
</reference>
<evidence type="ECO:0000256" key="3">
    <source>
        <dbReference type="ARBA" id="ARBA00022679"/>
    </source>
</evidence>
<keyword evidence="9" id="KW-0472">Membrane</keyword>
<dbReference type="CDD" id="cd06577">
    <property type="entry name" value="PASTA_pknB"/>
    <property type="match status" value="4"/>
</dbReference>
<dbReference type="SMART" id="SM00740">
    <property type="entry name" value="PASTA"/>
    <property type="match status" value="4"/>
</dbReference>
<gene>
    <name evidence="12" type="primary">pknB</name>
    <name evidence="12" type="ORF">NVS32_02815</name>
</gene>
<accession>A0ABT1Z6R8</accession>
<feature type="domain" description="PASTA" evidence="11">
    <location>
        <begin position="500"/>
        <end position="566"/>
    </location>
</feature>